<name>A0A3Q9HRW0_9FIRM</name>
<dbReference type="AlphaFoldDB" id="A0A3Q9HRW0"/>
<dbReference type="RefSeq" id="WP_164731064.1">
    <property type="nucleotide sequence ID" value="NZ_CP016379.1"/>
</dbReference>
<dbReference type="Pfam" id="PF00583">
    <property type="entry name" value="Acetyltransf_1"/>
    <property type="match status" value="1"/>
</dbReference>
<dbReference type="Gene3D" id="3.40.630.30">
    <property type="match status" value="1"/>
</dbReference>
<dbReference type="InterPro" id="IPR000182">
    <property type="entry name" value="GNAT_dom"/>
</dbReference>
<evidence type="ECO:0000313" key="3">
    <source>
        <dbReference type="Proteomes" id="UP000267250"/>
    </source>
</evidence>
<feature type="domain" description="N-acetyltransferase" evidence="1">
    <location>
        <begin position="1"/>
        <end position="122"/>
    </location>
</feature>
<protein>
    <recommendedName>
        <fullName evidence="1">N-acetyltransferase domain-containing protein</fullName>
    </recommendedName>
</protein>
<reference evidence="2 3" key="1">
    <citation type="submission" date="2016-07" db="EMBL/GenBank/DDBJ databases">
        <title>Genome and transcriptome analysis of iron-reducing fermentative bacteria Anoxybacter fermentans.</title>
        <authorList>
            <person name="Zeng X."/>
            <person name="Shao Z."/>
        </authorList>
    </citation>
    <scope>NUCLEOTIDE SEQUENCE [LARGE SCALE GENOMIC DNA]</scope>
    <source>
        <strain evidence="2 3">DY22613</strain>
    </source>
</reference>
<dbReference type="GO" id="GO:0016747">
    <property type="term" value="F:acyltransferase activity, transferring groups other than amino-acyl groups"/>
    <property type="evidence" value="ECO:0007669"/>
    <property type="project" value="InterPro"/>
</dbReference>
<keyword evidence="3" id="KW-1185">Reference proteome</keyword>
<gene>
    <name evidence="2" type="ORF">BBF96_12865</name>
</gene>
<organism evidence="2 3">
    <name type="scientific">Anoxybacter fermentans</name>
    <dbReference type="NCBI Taxonomy" id="1323375"/>
    <lineage>
        <taxon>Bacteria</taxon>
        <taxon>Bacillati</taxon>
        <taxon>Bacillota</taxon>
        <taxon>Clostridia</taxon>
        <taxon>Halanaerobiales</taxon>
        <taxon>Anoxybacter</taxon>
    </lineage>
</organism>
<dbReference type="PROSITE" id="PS51186">
    <property type="entry name" value="GNAT"/>
    <property type="match status" value="1"/>
</dbReference>
<dbReference type="SUPFAM" id="SSF55729">
    <property type="entry name" value="Acyl-CoA N-acyltransferases (Nat)"/>
    <property type="match status" value="1"/>
</dbReference>
<dbReference type="EMBL" id="CP016379">
    <property type="protein sequence ID" value="AZR74211.1"/>
    <property type="molecule type" value="Genomic_DNA"/>
</dbReference>
<dbReference type="InterPro" id="IPR016181">
    <property type="entry name" value="Acyl_CoA_acyltransferase"/>
</dbReference>
<dbReference type="KEGG" id="aft:BBF96_12865"/>
<accession>A0A3Q9HRW0</accession>
<evidence type="ECO:0000313" key="2">
    <source>
        <dbReference type="EMBL" id="AZR74211.1"/>
    </source>
</evidence>
<dbReference type="Proteomes" id="UP000267250">
    <property type="component" value="Chromosome"/>
</dbReference>
<dbReference type="CDD" id="cd04301">
    <property type="entry name" value="NAT_SF"/>
    <property type="match status" value="1"/>
</dbReference>
<proteinExistence type="predicted"/>
<evidence type="ECO:0000259" key="1">
    <source>
        <dbReference type="PROSITE" id="PS51186"/>
    </source>
</evidence>
<sequence>MHDKLKEGKLTGIVAYYQKEPVGFIEAFSLDIASKLGFIVSGINTGGLMITCLSVRTEVSGYGVGSELIRKLEKEAQKKNFKTLEILSFPDSHNWQPLSLYKKQGFKEVKNIGELTLLKKSI</sequence>